<evidence type="ECO:0000256" key="2">
    <source>
        <dbReference type="ARBA" id="ARBA00008034"/>
    </source>
</evidence>
<evidence type="ECO:0000256" key="4">
    <source>
        <dbReference type="ARBA" id="ARBA00022475"/>
    </source>
</evidence>
<evidence type="ECO:0000313" key="11">
    <source>
        <dbReference type="Proteomes" id="UP000018227"/>
    </source>
</evidence>
<evidence type="ECO:0000256" key="5">
    <source>
        <dbReference type="ARBA" id="ARBA00022692"/>
    </source>
</evidence>
<evidence type="ECO:0000256" key="8">
    <source>
        <dbReference type="RuleBase" id="RU003943"/>
    </source>
</evidence>
<dbReference type="GO" id="GO:0043190">
    <property type="term" value="C:ATP-binding cassette (ABC) transporter complex"/>
    <property type="evidence" value="ECO:0007669"/>
    <property type="project" value="InterPro"/>
</dbReference>
<keyword evidence="5 8" id="KW-0812">Transmembrane</keyword>
<feature type="transmembrane region" description="Helical" evidence="9">
    <location>
        <begin position="150"/>
        <end position="169"/>
    </location>
</feature>
<dbReference type="InterPro" id="IPR001626">
    <property type="entry name" value="ABC_TroCD"/>
</dbReference>
<accession>V2Z8M6</accession>
<dbReference type="Proteomes" id="UP000018227">
    <property type="component" value="Unassembled WGS sequence"/>
</dbReference>
<evidence type="ECO:0000313" key="10">
    <source>
        <dbReference type="EMBL" id="ESL03280.1"/>
    </source>
</evidence>
<feature type="transmembrane region" description="Helical" evidence="9">
    <location>
        <begin position="66"/>
        <end position="86"/>
    </location>
</feature>
<proteinExistence type="inferred from homology"/>
<dbReference type="HOGENOM" id="CLU_028808_4_1_9"/>
<dbReference type="STRING" id="592026.GCWU0000282_002154"/>
<keyword evidence="3 8" id="KW-0813">Transport</keyword>
<feature type="transmembrane region" description="Helical" evidence="9">
    <location>
        <begin position="98"/>
        <end position="117"/>
    </location>
</feature>
<sequence length="375" mass="40987">MIESLISYFSISYESLLVLIATATACALLSPFLVLRKLSMVSDAISHSVLLGIVLAFFIVKDVGSPLLIAGAALFGVITVFAVEFLSGTGLVKNDDAVGIVFPMFFALAVVLITKFARNVHLDTDIVLMGEVIIAPLNRTEFLGMDLPKAFVQMGILFIVNLLFIIIFFKELKITTFDKGFAKLAGFSSVALFYALMTLSSLTAVTAFDAVGAILVVSFLITPGAAAYLISKDLKVMIAISVGYAVINSIIGYVLSLLMNVSMSGMTAAVAGVTFLITFLFNREGLITAIFIRLKRKSELKPELFLTHIGNHSGKKEELEELGLGSIRDHLKWKQAEVDKIAGRLIRRGLIRIDINKNIYDLTERGREKFVEIEE</sequence>
<feature type="transmembrane region" description="Helical" evidence="9">
    <location>
        <begin position="15"/>
        <end position="34"/>
    </location>
</feature>
<keyword evidence="11" id="KW-1185">Reference proteome</keyword>
<feature type="transmembrane region" description="Helical" evidence="9">
    <location>
        <begin position="268"/>
        <end position="292"/>
    </location>
</feature>
<comment type="caution">
    <text evidence="10">The sequence shown here is derived from an EMBL/GenBank/DDBJ whole genome shotgun (WGS) entry which is preliminary data.</text>
</comment>
<evidence type="ECO:0000256" key="1">
    <source>
        <dbReference type="ARBA" id="ARBA00004651"/>
    </source>
</evidence>
<dbReference type="PANTHER" id="PTHR30477">
    <property type="entry name" value="ABC-TRANSPORTER METAL-BINDING PROTEIN"/>
    <property type="match status" value="1"/>
</dbReference>
<evidence type="ECO:0000256" key="3">
    <source>
        <dbReference type="ARBA" id="ARBA00022448"/>
    </source>
</evidence>
<organism evidence="10 11">
    <name type="scientific">Catonella morbi ATCC 51271</name>
    <dbReference type="NCBI Taxonomy" id="592026"/>
    <lineage>
        <taxon>Bacteria</taxon>
        <taxon>Bacillati</taxon>
        <taxon>Bacillota</taxon>
        <taxon>Clostridia</taxon>
        <taxon>Lachnospirales</taxon>
        <taxon>Lachnospiraceae</taxon>
        <taxon>Catonella</taxon>
    </lineage>
</organism>
<dbReference type="GO" id="GO:0055085">
    <property type="term" value="P:transmembrane transport"/>
    <property type="evidence" value="ECO:0007669"/>
    <property type="project" value="InterPro"/>
</dbReference>
<reference evidence="10 11" key="1">
    <citation type="submission" date="2013-06" db="EMBL/GenBank/DDBJ databases">
        <authorList>
            <person name="Weinstock G."/>
            <person name="Sodergren E."/>
            <person name="Clifton S."/>
            <person name="Fulton L."/>
            <person name="Fulton B."/>
            <person name="Courtney L."/>
            <person name="Fronick C."/>
            <person name="Harrison M."/>
            <person name="Strong C."/>
            <person name="Farmer C."/>
            <person name="Delahaunty K."/>
            <person name="Markovic C."/>
            <person name="Hall O."/>
            <person name="Minx P."/>
            <person name="Tomlinson C."/>
            <person name="Mitreva M."/>
            <person name="Nelson J."/>
            <person name="Hou S."/>
            <person name="Wollam A."/>
            <person name="Pepin K.H."/>
            <person name="Johnson M."/>
            <person name="Bhonagiri V."/>
            <person name="Nash W.E."/>
            <person name="Warren W."/>
            <person name="Chinwalla A."/>
            <person name="Mardis E.R."/>
            <person name="Wilson R.K."/>
        </authorList>
    </citation>
    <scope>NUCLEOTIDE SEQUENCE [LARGE SCALE GENOMIC DNA]</scope>
    <source>
        <strain evidence="10 11">ATCC 51271</strain>
    </source>
</reference>
<evidence type="ECO:0000256" key="6">
    <source>
        <dbReference type="ARBA" id="ARBA00022989"/>
    </source>
</evidence>
<keyword evidence="7 9" id="KW-0472">Membrane</keyword>
<feature type="transmembrane region" description="Helical" evidence="9">
    <location>
        <begin position="210"/>
        <end position="229"/>
    </location>
</feature>
<dbReference type="InterPro" id="IPR037294">
    <property type="entry name" value="ABC_BtuC-like"/>
</dbReference>
<feature type="transmembrane region" description="Helical" evidence="9">
    <location>
        <begin position="181"/>
        <end position="204"/>
    </location>
</feature>
<dbReference type="Pfam" id="PF00950">
    <property type="entry name" value="ABC-3"/>
    <property type="match status" value="1"/>
</dbReference>
<dbReference type="eggNOG" id="COG1108">
    <property type="taxonomic scope" value="Bacteria"/>
</dbReference>
<dbReference type="SUPFAM" id="SSF81345">
    <property type="entry name" value="ABC transporter involved in vitamin B12 uptake, BtuC"/>
    <property type="match status" value="1"/>
</dbReference>
<protein>
    <submittedName>
        <fullName evidence="10">ABC 3 transport family protein</fullName>
    </submittedName>
</protein>
<comment type="similarity">
    <text evidence="2 8">Belongs to the ABC-3 integral membrane protein family.</text>
</comment>
<feature type="transmembrane region" description="Helical" evidence="9">
    <location>
        <begin position="236"/>
        <end position="256"/>
    </location>
</feature>
<dbReference type="GO" id="GO:0010043">
    <property type="term" value="P:response to zinc ion"/>
    <property type="evidence" value="ECO:0007669"/>
    <property type="project" value="TreeGrafter"/>
</dbReference>
<dbReference type="OrthoDB" id="9788905at2"/>
<dbReference type="CDD" id="cd06550">
    <property type="entry name" value="TM_ABC_iron-siderophores_like"/>
    <property type="match status" value="1"/>
</dbReference>
<dbReference type="AlphaFoldDB" id="V2Z8M6"/>
<feature type="transmembrane region" description="Helical" evidence="9">
    <location>
        <begin position="41"/>
        <end position="60"/>
    </location>
</feature>
<keyword evidence="4" id="KW-1003">Cell membrane</keyword>
<evidence type="ECO:0000256" key="7">
    <source>
        <dbReference type="ARBA" id="ARBA00023136"/>
    </source>
</evidence>
<comment type="subcellular location">
    <subcellularLocation>
        <location evidence="1 8">Cell membrane</location>
        <topology evidence="1 8">Multi-pass membrane protein</topology>
    </subcellularLocation>
</comment>
<keyword evidence="6 9" id="KW-1133">Transmembrane helix</keyword>
<gene>
    <name evidence="10" type="ORF">GCWU0000282_002154</name>
</gene>
<evidence type="ECO:0000256" key="9">
    <source>
        <dbReference type="SAM" id="Phobius"/>
    </source>
</evidence>
<name>V2Z8M6_9FIRM</name>
<dbReference type="EMBL" id="ACIL03000013">
    <property type="protein sequence ID" value="ESL03280.1"/>
    <property type="molecule type" value="Genomic_DNA"/>
</dbReference>
<dbReference type="PANTHER" id="PTHR30477:SF8">
    <property type="entry name" value="METAL TRANSPORT SYSTEM MEMBRANE PROTEIN CT_070-RELATED"/>
    <property type="match status" value="1"/>
</dbReference>
<dbReference type="RefSeq" id="WP_023355022.1">
    <property type="nucleotide sequence ID" value="NZ_KI535368.1"/>
</dbReference>
<dbReference type="Gene3D" id="1.10.3470.10">
    <property type="entry name" value="ABC transporter involved in vitamin B12 uptake, BtuC"/>
    <property type="match status" value="1"/>
</dbReference>